<protein>
    <submittedName>
        <fullName evidence="1">Uncharacterized protein</fullName>
    </submittedName>
</protein>
<evidence type="ECO:0000313" key="2">
    <source>
        <dbReference type="Proteomes" id="UP001326199"/>
    </source>
</evidence>
<gene>
    <name evidence="1" type="ORF">QC763_0041110</name>
</gene>
<reference evidence="1 2" key="1">
    <citation type="journal article" date="2023" name="bioRxiv">
        <title>High-quality genome assemblies of four members of thePodospora anserinaspecies complex.</title>
        <authorList>
            <person name="Ament-Velasquez S.L."/>
            <person name="Vogan A.A."/>
            <person name="Wallerman O."/>
            <person name="Hartmann F."/>
            <person name="Gautier V."/>
            <person name="Silar P."/>
            <person name="Giraud T."/>
            <person name="Johannesson H."/>
        </authorList>
    </citation>
    <scope>NUCLEOTIDE SEQUENCE [LARGE SCALE GENOMIC DNA]</scope>
    <source>
        <strain evidence="1 2">CBS 411.78</strain>
    </source>
</reference>
<dbReference type="Proteomes" id="UP001326199">
    <property type="component" value="Unassembled WGS sequence"/>
</dbReference>
<evidence type="ECO:0000313" key="1">
    <source>
        <dbReference type="EMBL" id="KAK4670274.1"/>
    </source>
</evidence>
<comment type="caution">
    <text evidence="1">The sequence shown here is derived from an EMBL/GenBank/DDBJ whole genome shotgun (WGS) entry which is preliminary data.</text>
</comment>
<keyword evidence="2" id="KW-1185">Reference proteome</keyword>
<dbReference type="GeneID" id="87925641"/>
<proteinExistence type="predicted"/>
<accession>A0ABR0HQN9</accession>
<organism evidence="1 2">
    <name type="scientific">Podospora pseudopauciseta</name>
    <dbReference type="NCBI Taxonomy" id="2093780"/>
    <lineage>
        <taxon>Eukaryota</taxon>
        <taxon>Fungi</taxon>
        <taxon>Dikarya</taxon>
        <taxon>Ascomycota</taxon>
        <taxon>Pezizomycotina</taxon>
        <taxon>Sordariomycetes</taxon>
        <taxon>Sordariomycetidae</taxon>
        <taxon>Sordariales</taxon>
        <taxon>Podosporaceae</taxon>
        <taxon>Podospora</taxon>
    </lineage>
</organism>
<dbReference type="RefSeq" id="XP_062768944.1">
    <property type="nucleotide sequence ID" value="XM_062905631.1"/>
</dbReference>
<sequence length="65" mass="7179">MWCLAMRPSHCYTACSRQKTPTTSAIIYSIAGLLGRKGPQSDIIIIIPNVKEFQADHNISFSALL</sequence>
<name>A0ABR0HQN9_9PEZI</name>
<dbReference type="EMBL" id="JAFFHB010000002">
    <property type="protein sequence ID" value="KAK4670274.1"/>
    <property type="molecule type" value="Genomic_DNA"/>
</dbReference>